<accession>A0A179GZX0</accession>
<gene>
    <name evidence="1" type="ORF">VFPBJ_02315</name>
</gene>
<dbReference type="EMBL" id="LSBH01000002">
    <property type="protein sequence ID" value="OAQ83547.1"/>
    <property type="molecule type" value="Genomic_DNA"/>
</dbReference>
<dbReference type="Proteomes" id="UP000078240">
    <property type="component" value="Unassembled WGS sequence"/>
</dbReference>
<organism evidence="1 2">
    <name type="scientific">Purpureocillium lilacinum</name>
    <name type="common">Paecilomyces lilacinus</name>
    <dbReference type="NCBI Taxonomy" id="33203"/>
    <lineage>
        <taxon>Eukaryota</taxon>
        <taxon>Fungi</taxon>
        <taxon>Dikarya</taxon>
        <taxon>Ascomycota</taxon>
        <taxon>Pezizomycotina</taxon>
        <taxon>Sordariomycetes</taxon>
        <taxon>Hypocreomycetidae</taxon>
        <taxon>Hypocreales</taxon>
        <taxon>Ophiocordycipitaceae</taxon>
        <taxon>Purpureocillium</taxon>
    </lineage>
</organism>
<name>A0A179GZX0_PURLI</name>
<protein>
    <submittedName>
        <fullName evidence="1">Uncharacterized protein</fullName>
    </submittedName>
</protein>
<evidence type="ECO:0000313" key="2">
    <source>
        <dbReference type="Proteomes" id="UP000078240"/>
    </source>
</evidence>
<evidence type="ECO:0000313" key="1">
    <source>
        <dbReference type="EMBL" id="OAQ83547.1"/>
    </source>
</evidence>
<sequence length="94" mass="10488">MAAKRPGLRPGPHDAQRSLQLSKIPCHLEDRDIPRAGLGPFHPIRPVDLARRRRAFIATAPAHEDPVVFPPFGEPARELPIEKTNDLRLGLVIH</sequence>
<proteinExistence type="predicted"/>
<reference evidence="1 2" key="1">
    <citation type="submission" date="2016-01" db="EMBL/GenBank/DDBJ databases">
        <title>Biosynthesis of antibiotic leucinostatins and their inhibition on Phytophthora in bio-control Purpureocillium lilacinum.</title>
        <authorList>
            <person name="Wang G."/>
            <person name="Liu Z."/>
            <person name="Lin R."/>
            <person name="Li E."/>
            <person name="Mao Z."/>
            <person name="Ling J."/>
            <person name="Yin W."/>
            <person name="Xie B."/>
        </authorList>
    </citation>
    <scope>NUCLEOTIDE SEQUENCE [LARGE SCALE GENOMIC DNA]</scope>
    <source>
        <strain evidence="1">PLBJ-1</strain>
    </source>
</reference>
<dbReference type="AlphaFoldDB" id="A0A179GZX0"/>
<comment type="caution">
    <text evidence="1">The sequence shown here is derived from an EMBL/GenBank/DDBJ whole genome shotgun (WGS) entry which is preliminary data.</text>
</comment>